<name>A0ACB8RQC4_9AGAM</name>
<keyword evidence="2" id="KW-1185">Reference proteome</keyword>
<sequence length="69" mass="7686">MPAIQAFSTFVSAPAATSSSLKRVSTPYVLARQYLTDYARARRAKARSARIDAELKRQRELECKILVVG</sequence>
<evidence type="ECO:0000313" key="2">
    <source>
        <dbReference type="Proteomes" id="UP000814033"/>
    </source>
</evidence>
<dbReference type="EMBL" id="MU275929">
    <property type="protein sequence ID" value="KAI0046308.1"/>
    <property type="molecule type" value="Genomic_DNA"/>
</dbReference>
<dbReference type="Proteomes" id="UP000814033">
    <property type="component" value="Unassembled WGS sequence"/>
</dbReference>
<proteinExistence type="predicted"/>
<reference evidence="1" key="1">
    <citation type="submission" date="2021-02" db="EMBL/GenBank/DDBJ databases">
        <authorList>
            <consortium name="DOE Joint Genome Institute"/>
            <person name="Ahrendt S."/>
            <person name="Looney B.P."/>
            <person name="Miyauchi S."/>
            <person name="Morin E."/>
            <person name="Drula E."/>
            <person name="Courty P.E."/>
            <person name="Chicoki N."/>
            <person name="Fauchery L."/>
            <person name="Kohler A."/>
            <person name="Kuo A."/>
            <person name="Labutti K."/>
            <person name="Pangilinan J."/>
            <person name="Lipzen A."/>
            <person name="Riley R."/>
            <person name="Andreopoulos W."/>
            <person name="He G."/>
            <person name="Johnson J."/>
            <person name="Barry K.W."/>
            <person name="Grigoriev I.V."/>
            <person name="Nagy L."/>
            <person name="Hibbett D."/>
            <person name="Henrissat B."/>
            <person name="Matheny P.B."/>
            <person name="Labbe J."/>
            <person name="Martin F."/>
        </authorList>
    </citation>
    <scope>NUCLEOTIDE SEQUENCE</scope>
    <source>
        <strain evidence="1">FP105234-sp</strain>
    </source>
</reference>
<evidence type="ECO:0000313" key="1">
    <source>
        <dbReference type="EMBL" id="KAI0046308.1"/>
    </source>
</evidence>
<reference evidence="1" key="2">
    <citation type="journal article" date="2022" name="New Phytol.">
        <title>Evolutionary transition to the ectomycorrhizal habit in the genomes of a hyperdiverse lineage of mushroom-forming fungi.</title>
        <authorList>
            <person name="Looney B."/>
            <person name="Miyauchi S."/>
            <person name="Morin E."/>
            <person name="Drula E."/>
            <person name="Courty P.E."/>
            <person name="Kohler A."/>
            <person name="Kuo A."/>
            <person name="LaButti K."/>
            <person name="Pangilinan J."/>
            <person name="Lipzen A."/>
            <person name="Riley R."/>
            <person name="Andreopoulos W."/>
            <person name="He G."/>
            <person name="Johnson J."/>
            <person name="Nolan M."/>
            <person name="Tritt A."/>
            <person name="Barry K.W."/>
            <person name="Grigoriev I.V."/>
            <person name="Nagy L.G."/>
            <person name="Hibbett D."/>
            <person name="Henrissat B."/>
            <person name="Matheny P.B."/>
            <person name="Labbe J."/>
            <person name="Martin F.M."/>
        </authorList>
    </citation>
    <scope>NUCLEOTIDE SEQUENCE</scope>
    <source>
        <strain evidence="1">FP105234-sp</strain>
    </source>
</reference>
<organism evidence="1 2">
    <name type="scientific">Auriscalpium vulgare</name>
    <dbReference type="NCBI Taxonomy" id="40419"/>
    <lineage>
        <taxon>Eukaryota</taxon>
        <taxon>Fungi</taxon>
        <taxon>Dikarya</taxon>
        <taxon>Basidiomycota</taxon>
        <taxon>Agaricomycotina</taxon>
        <taxon>Agaricomycetes</taxon>
        <taxon>Russulales</taxon>
        <taxon>Auriscalpiaceae</taxon>
        <taxon>Auriscalpium</taxon>
    </lineage>
</organism>
<feature type="non-terminal residue" evidence="1">
    <location>
        <position position="69"/>
    </location>
</feature>
<gene>
    <name evidence="1" type="ORF">FA95DRAFT_1560256</name>
</gene>
<protein>
    <submittedName>
        <fullName evidence="1">Uncharacterized protein</fullName>
    </submittedName>
</protein>
<comment type="caution">
    <text evidence="1">The sequence shown here is derived from an EMBL/GenBank/DDBJ whole genome shotgun (WGS) entry which is preliminary data.</text>
</comment>
<accession>A0ACB8RQC4</accession>